<evidence type="ECO:0000313" key="2">
    <source>
        <dbReference type="EMBL" id="JAH52996.1"/>
    </source>
</evidence>
<protein>
    <submittedName>
        <fullName evidence="2">Uncharacterized protein</fullName>
    </submittedName>
</protein>
<name>A0A0E9THC7_ANGAN</name>
<accession>A0A0E9THC7</accession>
<dbReference type="EMBL" id="GBXM01055581">
    <property type="protein sequence ID" value="JAH52996.1"/>
    <property type="molecule type" value="Transcribed_RNA"/>
</dbReference>
<evidence type="ECO:0000256" key="1">
    <source>
        <dbReference type="SAM" id="MobiDB-lite"/>
    </source>
</evidence>
<organism evidence="2">
    <name type="scientific">Anguilla anguilla</name>
    <name type="common">European freshwater eel</name>
    <name type="synonym">Muraena anguilla</name>
    <dbReference type="NCBI Taxonomy" id="7936"/>
    <lineage>
        <taxon>Eukaryota</taxon>
        <taxon>Metazoa</taxon>
        <taxon>Chordata</taxon>
        <taxon>Craniata</taxon>
        <taxon>Vertebrata</taxon>
        <taxon>Euteleostomi</taxon>
        <taxon>Actinopterygii</taxon>
        <taxon>Neopterygii</taxon>
        <taxon>Teleostei</taxon>
        <taxon>Anguilliformes</taxon>
        <taxon>Anguillidae</taxon>
        <taxon>Anguilla</taxon>
    </lineage>
</organism>
<reference evidence="2" key="1">
    <citation type="submission" date="2014-11" db="EMBL/GenBank/DDBJ databases">
        <authorList>
            <person name="Amaro Gonzalez C."/>
        </authorList>
    </citation>
    <scope>NUCLEOTIDE SEQUENCE</scope>
</reference>
<sequence>MRMMERKMKRTRMAKKERTTMARTTKPDKGHVPPTSFPIFSY</sequence>
<feature type="compositionally biased region" description="Basic and acidic residues" evidence="1">
    <location>
        <begin position="14"/>
        <end position="31"/>
    </location>
</feature>
<proteinExistence type="predicted"/>
<dbReference type="AlphaFoldDB" id="A0A0E9THC7"/>
<feature type="region of interest" description="Disordered" evidence="1">
    <location>
        <begin position="1"/>
        <end position="42"/>
    </location>
</feature>
<reference evidence="2" key="2">
    <citation type="journal article" date="2015" name="Fish Shellfish Immunol.">
        <title>Early steps in the European eel (Anguilla anguilla)-Vibrio vulnificus interaction in the gills: Role of the RtxA13 toxin.</title>
        <authorList>
            <person name="Callol A."/>
            <person name="Pajuelo D."/>
            <person name="Ebbesson L."/>
            <person name="Teles M."/>
            <person name="MacKenzie S."/>
            <person name="Amaro C."/>
        </authorList>
    </citation>
    <scope>NUCLEOTIDE SEQUENCE</scope>
</reference>